<sequence>MVHDRPWDGLISPYAISFGGRTGLPWSRRQRVCGSSSGEPCSKGGSHQPGKLLTFDVNNVSEIPAQFNPYSVFNVERPKMPHSALTITLEAVQSKRHHRESPAVKLSLDFGKLTSEVDITILDRLTHLINNDWGRSSSSCAGPGMTAGSAQLLADNFGHIDEAIKDEHGSRKLNLDLQIKIQHATLRVRFPVLDLRVDRPAQSHDWWRRNLHKEVLLLEAEAPEVTCLLVPDSPLEVAVQVFKIEAYLQEDINTDPILFGEVTVDDAKATPYDGPHFNWPRLVISVSKKLDSALETGEESDTSATSMDAIIEPGLLKKEPGPFSSKKSMYTHDDLSFTEKSSAPEIDEIVSPGDALELRQFRDDCLARTSLAIEITVPSVIAYMPSQDFLELLYNRFNNDLLMWEPQPPRSHTYASSMAPSSTSLGVMHMLQHQQGDPLVTSTDSYLSDSEDDESMHYSIYDRHGPSKIKSQSSVKLLNKMCFTLSIGNGRLLTVVPHHDAGSKNSDVHGEIMLTLKDGLLFAVNQYGGDPDLRYLCLQANNAHMYHNSCVMLAVQPGNLDHIRGGKIPKHLLSRIYRSDPGASNRVQSRAGWGPDTPDMLTLVVKTKMDTLNNVKNFTIALRVDGATLRHEMHNPGESWISQVIDLVDLKDFPILGYTLPKIMTEIHMHIENCCVDYRPIHLPIWSVLTIEHLSVCSNIIAESAFSQVRLSLDDTAMFLTQKHNKEVNLIDYICVAEMDHFKIWLQFCYDKSGKQKIPKSDLRFMVRELRLLTCADSARALMDLIQYFVRDGDLEDNFKEDEGEHTPTSMEDAMQALPQEEIVERHTPSSVVPVPTITPEQEASVVSALEDAMSDCPEPP</sequence>
<keyword evidence="9" id="KW-0472">Membrane</keyword>
<dbReference type="EMBL" id="BLXT01005778">
    <property type="protein sequence ID" value="GFO26028.1"/>
    <property type="molecule type" value="Genomic_DNA"/>
</dbReference>
<protein>
    <recommendedName>
        <fullName evidence="4">Autophagy-related protein 2</fullName>
    </recommendedName>
</protein>
<organism evidence="12 13">
    <name type="scientific">Plakobranchus ocellatus</name>
    <dbReference type="NCBI Taxonomy" id="259542"/>
    <lineage>
        <taxon>Eukaryota</taxon>
        <taxon>Metazoa</taxon>
        <taxon>Spiralia</taxon>
        <taxon>Lophotrochozoa</taxon>
        <taxon>Mollusca</taxon>
        <taxon>Gastropoda</taxon>
        <taxon>Heterobranchia</taxon>
        <taxon>Euthyneura</taxon>
        <taxon>Panpulmonata</taxon>
        <taxon>Sacoglossa</taxon>
        <taxon>Placobranchoidea</taxon>
        <taxon>Plakobranchidae</taxon>
        <taxon>Plakobranchus</taxon>
    </lineage>
</organism>
<name>A0AAV4C3P1_9GAST</name>
<reference evidence="12 13" key="1">
    <citation type="journal article" date="2021" name="Elife">
        <title>Chloroplast acquisition without the gene transfer in kleptoplastic sea slugs, Plakobranchus ocellatus.</title>
        <authorList>
            <person name="Maeda T."/>
            <person name="Takahashi S."/>
            <person name="Yoshida T."/>
            <person name="Shimamura S."/>
            <person name="Takaki Y."/>
            <person name="Nagai Y."/>
            <person name="Toyoda A."/>
            <person name="Suzuki Y."/>
            <person name="Arimoto A."/>
            <person name="Ishii H."/>
            <person name="Satoh N."/>
            <person name="Nishiyama T."/>
            <person name="Hasebe M."/>
            <person name="Maruyama T."/>
            <person name="Minagawa J."/>
            <person name="Obokata J."/>
            <person name="Shigenobu S."/>
        </authorList>
    </citation>
    <scope>NUCLEOTIDE SEQUENCE [LARGE SCALE GENOMIC DNA]</scope>
</reference>
<evidence type="ECO:0000313" key="12">
    <source>
        <dbReference type="EMBL" id="GFO26028.1"/>
    </source>
</evidence>
<evidence type="ECO:0000256" key="8">
    <source>
        <dbReference type="ARBA" id="ARBA00023055"/>
    </source>
</evidence>
<evidence type="ECO:0000256" key="7">
    <source>
        <dbReference type="ARBA" id="ARBA00023006"/>
    </source>
</evidence>
<dbReference type="GO" id="GO:0032266">
    <property type="term" value="F:phosphatidylinositol-3-phosphate binding"/>
    <property type="evidence" value="ECO:0007669"/>
    <property type="project" value="TreeGrafter"/>
</dbReference>
<dbReference type="GO" id="GO:0006869">
    <property type="term" value="P:lipid transport"/>
    <property type="evidence" value="ECO:0007669"/>
    <property type="project" value="UniProtKB-KW"/>
</dbReference>
<comment type="similarity">
    <text evidence="3">Belongs to the ATG2 family.</text>
</comment>
<dbReference type="GO" id="GO:0000045">
    <property type="term" value="P:autophagosome assembly"/>
    <property type="evidence" value="ECO:0007669"/>
    <property type="project" value="TreeGrafter"/>
</dbReference>
<comment type="subcellular location">
    <subcellularLocation>
        <location evidence="1">Endoplasmic reticulum membrane</location>
        <topology evidence="1">Peripheral membrane protein</topology>
    </subcellularLocation>
    <subcellularLocation>
        <location evidence="2">Preautophagosomal structure membrane</location>
        <topology evidence="2">Peripheral membrane protein</topology>
    </subcellularLocation>
</comment>
<evidence type="ECO:0000256" key="10">
    <source>
        <dbReference type="ARBA" id="ARBA00024479"/>
    </source>
</evidence>
<comment type="caution">
    <text evidence="12">The sequence shown here is derived from an EMBL/GenBank/DDBJ whole genome shotgun (WGS) entry which is preliminary data.</text>
</comment>
<gene>
    <name evidence="12" type="ORF">PoB_005253300</name>
</gene>
<dbReference type="InterPro" id="IPR026849">
    <property type="entry name" value="ATG2"/>
</dbReference>
<feature type="non-terminal residue" evidence="12">
    <location>
        <position position="861"/>
    </location>
</feature>
<dbReference type="GO" id="GO:0043495">
    <property type="term" value="F:protein-membrane adaptor activity"/>
    <property type="evidence" value="ECO:0007669"/>
    <property type="project" value="TreeGrafter"/>
</dbReference>
<evidence type="ECO:0000256" key="9">
    <source>
        <dbReference type="ARBA" id="ARBA00023136"/>
    </source>
</evidence>
<dbReference type="GO" id="GO:0000422">
    <property type="term" value="P:autophagy of mitochondrion"/>
    <property type="evidence" value="ECO:0007669"/>
    <property type="project" value="TreeGrafter"/>
</dbReference>
<comment type="catalytic activity">
    <reaction evidence="11">
        <text>a 1,2-diacyl-sn-glycero-3-phosphoethanolamine(in) = a 1,2-diacyl-sn-glycero-3-phosphoethanolamine(out)</text>
        <dbReference type="Rhea" id="RHEA:38895"/>
        <dbReference type="ChEBI" id="CHEBI:64612"/>
    </reaction>
</comment>
<evidence type="ECO:0000256" key="11">
    <source>
        <dbReference type="ARBA" id="ARBA00024615"/>
    </source>
</evidence>
<evidence type="ECO:0000256" key="4">
    <source>
        <dbReference type="ARBA" id="ARBA00018070"/>
    </source>
</evidence>
<keyword evidence="7" id="KW-0072">Autophagy</keyword>
<dbReference type="GO" id="GO:0034727">
    <property type="term" value="P:piecemeal microautophagy of the nucleus"/>
    <property type="evidence" value="ECO:0007669"/>
    <property type="project" value="TreeGrafter"/>
</dbReference>
<dbReference type="Proteomes" id="UP000735302">
    <property type="component" value="Unassembled WGS sequence"/>
</dbReference>
<proteinExistence type="inferred from homology"/>
<evidence type="ECO:0000256" key="1">
    <source>
        <dbReference type="ARBA" id="ARBA00004406"/>
    </source>
</evidence>
<keyword evidence="5" id="KW-0813">Transport</keyword>
<evidence type="ECO:0000313" key="13">
    <source>
        <dbReference type="Proteomes" id="UP000735302"/>
    </source>
</evidence>
<dbReference type="PANTHER" id="PTHR13190">
    <property type="entry name" value="AUTOPHAGY-RELATED 2, ISOFORM A"/>
    <property type="match status" value="1"/>
</dbReference>
<dbReference type="PANTHER" id="PTHR13190:SF1">
    <property type="entry name" value="AUTOPHAGY-RELATED 2, ISOFORM A"/>
    <property type="match status" value="1"/>
</dbReference>
<keyword evidence="13" id="KW-1185">Reference proteome</keyword>
<comment type="catalytic activity">
    <reaction evidence="10">
        <text>a 1,2-diacyl-sn-glycero-3-phospho-L-serine(in) = a 1,2-diacyl-sn-glycero-3-phospho-L-serine(out)</text>
        <dbReference type="Rhea" id="RHEA:38663"/>
        <dbReference type="ChEBI" id="CHEBI:57262"/>
    </reaction>
</comment>
<dbReference type="GO" id="GO:0034045">
    <property type="term" value="C:phagophore assembly site membrane"/>
    <property type="evidence" value="ECO:0007669"/>
    <property type="project" value="UniProtKB-SubCell"/>
</dbReference>
<evidence type="ECO:0000256" key="3">
    <source>
        <dbReference type="ARBA" id="ARBA00009714"/>
    </source>
</evidence>
<keyword evidence="8" id="KW-0445">Lipid transport</keyword>
<dbReference type="GO" id="GO:0061723">
    <property type="term" value="P:glycophagy"/>
    <property type="evidence" value="ECO:0007669"/>
    <property type="project" value="TreeGrafter"/>
</dbReference>
<accession>A0AAV4C3P1</accession>
<dbReference type="AlphaFoldDB" id="A0AAV4C3P1"/>
<evidence type="ECO:0000256" key="5">
    <source>
        <dbReference type="ARBA" id="ARBA00022448"/>
    </source>
</evidence>
<evidence type="ECO:0000256" key="2">
    <source>
        <dbReference type="ARBA" id="ARBA00004623"/>
    </source>
</evidence>
<dbReference type="GO" id="GO:0061709">
    <property type="term" value="P:reticulophagy"/>
    <property type="evidence" value="ECO:0007669"/>
    <property type="project" value="TreeGrafter"/>
</dbReference>
<evidence type="ECO:0000256" key="6">
    <source>
        <dbReference type="ARBA" id="ARBA00022824"/>
    </source>
</evidence>
<dbReference type="GO" id="GO:0061908">
    <property type="term" value="C:phagophore"/>
    <property type="evidence" value="ECO:0007669"/>
    <property type="project" value="TreeGrafter"/>
</dbReference>
<dbReference type="GO" id="GO:0005789">
    <property type="term" value="C:endoplasmic reticulum membrane"/>
    <property type="evidence" value="ECO:0007669"/>
    <property type="project" value="UniProtKB-SubCell"/>
</dbReference>
<keyword evidence="6" id="KW-0256">Endoplasmic reticulum</keyword>